<keyword evidence="11" id="KW-1185">Reference proteome</keyword>
<dbReference type="Pfam" id="PF01883">
    <property type="entry name" value="FeS_assembly_P"/>
    <property type="match status" value="1"/>
</dbReference>
<dbReference type="PROSITE" id="PS01215">
    <property type="entry name" value="MRP"/>
    <property type="match status" value="1"/>
</dbReference>
<dbReference type="InterPro" id="IPR002744">
    <property type="entry name" value="MIP18-like"/>
</dbReference>
<dbReference type="InterPro" id="IPR033756">
    <property type="entry name" value="YlxH/NBP35"/>
</dbReference>
<dbReference type="InterPro" id="IPR027417">
    <property type="entry name" value="P-loop_NTPase"/>
</dbReference>
<dbReference type="InterPro" id="IPR038492">
    <property type="entry name" value="GBBH-like_N_sf"/>
</dbReference>
<feature type="domain" description="MIP18 family-like" evidence="8">
    <location>
        <begin position="17"/>
        <end position="84"/>
    </location>
</feature>
<keyword evidence="1" id="KW-0479">Metal-binding</keyword>
<feature type="domain" description="Gamma-butyrobetaine hydroxylase-like N-terminal" evidence="9">
    <location>
        <begin position="471"/>
        <end position="530"/>
    </location>
</feature>
<dbReference type="CDD" id="cd02037">
    <property type="entry name" value="Mrp_NBP35"/>
    <property type="match status" value="1"/>
</dbReference>
<evidence type="ECO:0000259" key="8">
    <source>
        <dbReference type="Pfam" id="PF01883"/>
    </source>
</evidence>
<evidence type="ECO:0000259" key="9">
    <source>
        <dbReference type="Pfam" id="PF06155"/>
    </source>
</evidence>
<keyword evidence="2" id="KW-0547">Nucleotide-binding</keyword>
<keyword evidence="5" id="KW-0411">Iron-sulfur</keyword>
<name>U6LWY8_9EIME</name>
<evidence type="ECO:0000256" key="7">
    <source>
        <dbReference type="SAM" id="MobiDB-lite"/>
    </source>
</evidence>
<dbReference type="Gene3D" id="3.40.50.300">
    <property type="entry name" value="P-loop containing nucleotide triphosphate hydrolases"/>
    <property type="match status" value="1"/>
</dbReference>
<reference evidence="10" key="1">
    <citation type="submission" date="2013-10" db="EMBL/GenBank/DDBJ databases">
        <title>Genomic analysis of the causative agents of coccidiosis in chickens.</title>
        <authorList>
            <person name="Reid A.J."/>
            <person name="Blake D."/>
            <person name="Billington K."/>
            <person name="Browne H."/>
            <person name="Dunn M."/>
            <person name="Hung S."/>
            <person name="Kawahara F."/>
            <person name="Miranda-Saavedra D."/>
            <person name="Mourier T."/>
            <person name="Nagra H."/>
            <person name="Otto T.D."/>
            <person name="Rawlings N."/>
            <person name="Sanchez A."/>
            <person name="Sanders M."/>
            <person name="Subramaniam C."/>
            <person name="Tay Y."/>
            <person name="Dear P."/>
            <person name="Doerig C."/>
            <person name="Gruber A."/>
            <person name="Parkinson J."/>
            <person name="Shirley M."/>
            <person name="Wan K.L."/>
            <person name="Berriman M."/>
            <person name="Tomley F."/>
            <person name="Pain A."/>
        </authorList>
    </citation>
    <scope>NUCLEOTIDE SEQUENCE [LARGE SCALE GENOMIC DNA]</scope>
    <source>
        <strain evidence="10">Houghton</strain>
    </source>
</reference>
<dbReference type="SUPFAM" id="SSF117916">
    <property type="entry name" value="Fe-S cluster assembly (FSCA) domain-like"/>
    <property type="match status" value="1"/>
</dbReference>
<keyword evidence="4" id="KW-0408">Iron</keyword>
<evidence type="ECO:0000313" key="10">
    <source>
        <dbReference type="EMBL" id="CDJ53109.1"/>
    </source>
</evidence>
<dbReference type="SUPFAM" id="SSF52540">
    <property type="entry name" value="P-loop containing nucleoside triphosphate hydrolases"/>
    <property type="match status" value="1"/>
</dbReference>
<dbReference type="Gene3D" id="3.30.2020.30">
    <property type="match status" value="1"/>
</dbReference>
<dbReference type="GO" id="GO:0051539">
    <property type="term" value="F:4 iron, 4 sulfur cluster binding"/>
    <property type="evidence" value="ECO:0007669"/>
    <property type="project" value="TreeGrafter"/>
</dbReference>
<feature type="region of interest" description="Disordered" evidence="7">
    <location>
        <begin position="167"/>
        <end position="229"/>
    </location>
</feature>
<dbReference type="PANTHER" id="PTHR42961:SF2">
    <property type="entry name" value="IRON-SULFUR PROTEIN NUBPL"/>
    <property type="match status" value="1"/>
</dbReference>
<evidence type="ECO:0000256" key="6">
    <source>
        <dbReference type="ARBA" id="ARBA00024036"/>
    </source>
</evidence>
<dbReference type="Proteomes" id="UP000030750">
    <property type="component" value="Unassembled WGS sequence"/>
</dbReference>
<dbReference type="VEuPathDB" id="ToxoDB:EBH_0015020"/>
<dbReference type="OrthoDB" id="1741334at2759"/>
<feature type="compositionally biased region" description="Low complexity" evidence="7">
    <location>
        <begin position="205"/>
        <end position="218"/>
    </location>
</feature>
<dbReference type="InterPro" id="IPR010376">
    <property type="entry name" value="GBBH-like_N"/>
</dbReference>
<reference evidence="10" key="2">
    <citation type="submission" date="2013-10" db="EMBL/GenBank/DDBJ databases">
        <authorList>
            <person name="Aslett M."/>
        </authorList>
    </citation>
    <scope>NUCLEOTIDE SEQUENCE [LARGE SCALE GENOMIC DNA]</scope>
    <source>
        <strain evidence="10">Houghton</strain>
    </source>
</reference>
<dbReference type="Gene3D" id="3.30.300.130">
    <property type="entry name" value="Fe-S cluster assembly (FSCA)"/>
    <property type="match status" value="1"/>
</dbReference>
<dbReference type="InterPro" id="IPR000808">
    <property type="entry name" value="Mrp-like_CS"/>
</dbReference>
<dbReference type="InterPro" id="IPR019591">
    <property type="entry name" value="Mrp/NBP35_ATP-bd"/>
</dbReference>
<dbReference type="InterPro" id="IPR044304">
    <property type="entry name" value="NUBPL-like"/>
</dbReference>
<proteinExistence type="inferred from homology"/>
<sequence>MSSVPFMAVSTLLEAVRVKDPDIGRDIVALGFVKDLEIGEEGTGGRNVKFCLSLTTPACPFKGQIQEEAQASVKCLPWVKEVEVGLASMAHSRGASSGRPANLRRVGFIVGIASCKGGSGKSTVALSLALMLRKRGAKVGLLDADIYGPSLPTLLSREGERVLFGAEESESEEQAKTLFPKKPPVSQGRRGASALRRGRIEYEEGPPTASATPAGTTEEAPRPKTSNRENISMIPIKVAGIKCMSYGFIAKKNDQGYSALRGPFVSSVVEQLLTGTQWGALDYLVVDLPPGTGDIHITLTQQQVSLDGCVVVTTAQALSLVDAEKGIRMLKSLRIPTLSVVCNMAYFVCSHCEERHELFGRPEATQELAELSAAHQLVLLPFDVRLNSASFAGSNLPDAMDSFVDRLGPEDPVWSALRTLADRVACELSTLRYGSLKPELSLTADGSAVLVALVRPEGALLGEGAPVMVKEAFEISGDILRSRCSCLECKGQQGGVPSLMSPDYQRHIVKLQEAGDGALSVNWNDGHISQFAVSDLLDLCRQLRLAPSGEEEGRKCLADPELEW</sequence>
<dbReference type="HAMAP" id="MF_02040">
    <property type="entry name" value="Mrp_NBP35"/>
    <property type="match status" value="1"/>
</dbReference>
<gene>
    <name evidence="10" type="ORF">EBH_0015020</name>
</gene>
<dbReference type="Pfam" id="PF10609">
    <property type="entry name" value="ParA"/>
    <property type="match status" value="2"/>
</dbReference>
<evidence type="ECO:0000256" key="1">
    <source>
        <dbReference type="ARBA" id="ARBA00022723"/>
    </source>
</evidence>
<dbReference type="AlphaFoldDB" id="U6LWY8"/>
<dbReference type="InterPro" id="IPR034904">
    <property type="entry name" value="FSCA_dom_sf"/>
</dbReference>
<evidence type="ECO:0000313" key="11">
    <source>
        <dbReference type="Proteomes" id="UP000030750"/>
    </source>
</evidence>
<dbReference type="Pfam" id="PF06155">
    <property type="entry name" value="GBBH-like_N"/>
    <property type="match status" value="1"/>
</dbReference>
<protein>
    <submittedName>
        <fullName evidence="10">MRP protein, putative</fullName>
    </submittedName>
</protein>
<dbReference type="PANTHER" id="PTHR42961">
    <property type="entry name" value="IRON-SULFUR PROTEIN NUBPL"/>
    <property type="match status" value="1"/>
</dbReference>
<comment type="similarity">
    <text evidence="6">Belongs to the Mrp/NBP35 ATP-binding proteins family.</text>
</comment>
<dbReference type="GO" id="GO:0046872">
    <property type="term" value="F:metal ion binding"/>
    <property type="evidence" value="ECO:0007669"/>
    <property type="project" value="UniProtKB-KW"/>
</dbReference>
<evidence type="ECO:0000256" key="5">
    <source>
        <dbReference type="ARBA" id="ARBA00023014"/>
    </source>
</evidence>
<dbReference type="EMBL" id="HG713263">
    <property type="protein sequence ID" value="CDJ53109.1"/>
    <property type="molecule type" value="Genomic_DNA"/>
</dbReference>
<dbReference type="GO" id="GO:0005524">
    <property type="term" value="F:ATP binding"/>
    <property type="evidence" value="ECO:0007669"/>
    <property type="project" value="UniProtKB-KW"/>
</dbReference>
<evidence type="ECO:0000256" key="3">
    <source>
        <dbReference type="ARBA" id="ARBA00022840"/>
    </source>
</evidence>
<accession>U6LWY8</accession>
<organism evidence="10 11">
    <name type="scientific">Eimeria brunetti</name>
    <dbReference type="NCBI Taxonomy" id="51314"/>
    <lineage>
        <taxon>Eukaryota</taxon>
        <taxon>Sar</taxon>
        <taxon>Alveolata</taxon>
        <taxon>Apicomplexa</taxon>
        <taxon>Conoidasida</taxon>
        <taxon>Coccidia</taxon>
        <taxon>Eucoccidiorida</taxon>
        <taxon>Eimeriorina</taxon>
        <taxon>Eimeriidae</taxon>
        <taxon>Eimeria</taxon>
    </lineage>
</organism>
<evidence type="ECO:0000256" key="2">
    <source>
        <dbReference type="ARBA" id="ARBA00022741"/>
    </source>
</evidence>
<evidence type="ECO:0000256" key="4">
    <source>
        <dbReference type="ARBA" id="ARBA00023004"/>
    </source>
</evidence>
<dbReference type="GO" id="GO:0016226">
    <property type="term" value="P:iron-sulfur cluster assembly"/>
    <property type="evidence" value="ECO:0007669"/>
    <property type="project" value="InterPro"/>
</dbReference>
<dbReference type="GO" id="GO:0140663">
    <property type="term" value="F:ATP-dependent FeS chaperone activity"/>
    <property type="evidence" value="ECO:0007669"/>
    <property type="project" value="InterPro"/>
</dbReference>
<keyword evidence="3" id="KW-0067">ATP-binding</keyword>